<dbReference type="InterPro" id="IPR055422">
    <property type="entry name" value="Ig_TMEM132_2nd"/>
</dbReference>
<evidence type="ECO:0000256" key="1">
    <source>
        <dbReference type="ARBA" id="ARBA00004479"/>
    </source>
</evidence>
<feature type="chain" id="PRO_5040111473" description="Transmembrane protein 132E" evidence="8">
    <location>
        <begin position="22"/>
        <end position="1226"/>
    </location>
</feature>
<name>A0A9P0GY95_DIABA</name>
<evidence type="ECO:0000313" key="16">
    <source>
        <dbReference type="EMBL" id="CAH1236119.1"/>
    </source>
</evidence>
<evidence type="ECO:0000313" key="17">
    <source>
        <dbReference type="Proteomes" id="UP001153709"/>
    </source>
</evidence>
<organism evidence="16 17">
    <name type="scientific">Diabrotica balteata</name>
    <name type="common">Banded cucumber beetle</name>
    <dbReference type="NCBI Taxonomy" id="107213"/>
    <lineage>
        <taxon>Eukaryota</taxon>
        <taxon>Metazoa</taxon>
        <taxon>Ecdysozoa</taxon>
        <taxon>Arthropoda</taxon>
        <taxon>Hexapoda</taxon>
        <taxon>Insecta</taxon>
        <taxon>Pterygota</taxon>
        <taxon>Neoptera</taxon>
        <taxon>Endopterygota</taxon>
        <taxon>Coleoptera</taxon>
        <taxon>Polyphaga</taxon>
        <taxon>Cucujiformia</taxon>
        <taxon>Chrysomeloidea</taxon>
        <taxon>Chrysomelidae</taxon>
        <taxon>Galerucinae</taxon>
        <taxon>Diabroticina</taxon>
        <taxon>Diabroticites</taxon>
        <taxon>Diabrotica</taxon>
    </lineage>
</organism>
<evidence type="ECO:0000259" key="14">
    <source>
        <dbReference type="Pfam" id="PF23486"/>
    </source>
</evidence>
<evidence type="ECO:0000259" key="13">
    <source>
        <dbReference type="Pfam" id="PF23481"/>
    </source>
</evidence>
<evidence type="ECO:0008006" key="18">
    <source>
        <dbReference type="Google" id="ProtNLM"/>
    </source>
</evidence>
<feature type="compositionally biased region" description="Polar residues" evidence="6">
    <location>
        <begin position="1003"/>
        <end position="1023"/>
    </location>
</feature>
<reference evidence="16" key="1">
    <citation type="submission" date="2022-01" db="EMBL/GenBank/DDBJ databases">
        <authorList>
            <person name="King R."/>
        </authorList>
    </citation>
    <scope>NUCLEOTIDE SEQUENCE</scope>
</reference>
<keyword evidence="3 7" id="KW-0812">Transmembrane</keyword>
<dbReference type="AlphaFoldDB" id="A0A9P0GY95"/>
<evidence type="ECO:0000256" key="7">
    <source>
        <dbReference type="SAM" id="Phobius"/>
    </source>
</evidence>
<dbReference type="Pfam" id="PF15706">
    <property type="entry name" value="TMEM132_C"/>
    <property type="match status" value="1"/>
</dbReference>
<evidence type="ECO:0000259" key="11">
    <source>
        <dbReference type="Pfam" id="PF16070"/>
    </source>
</evidence>
<proteinExistence type="inferred from homology"/>
<feature type="domain" description="Transmembrane protein TMEM132 cohesin-like" evidence="12">
    <location>
        <begin position="267"/>
        <end position="353"/>
    </location>
</feature>
<dbReference type="EMBL" id="OU898276">
    <property type="protein sequence ID" value="CAH1236119.1"/>
    <property type="molecule type" value="Genomic_DNA"/>
</dbReference>
<dbReference type="Pfam" id="PF16070">
    <property type="entry name" value="Ig_TMEM132_4th"/>
    <property type="match status" value="1"/>
</dbReference>
<evidence type="ECO:0000256" key="2">
    <source>
        <dbReference type="ARBA" id="ARBA00006166"/>
    </source>
</evidence>
<dbReference type="GO" id="GO:0016020">
    <property type="term" value="C:membrane"/>
    <property type="evidence" value="ECO:0007669"/>
    <property type="project" value="UniProtKB-SubCell"/>
</dbReference>
<dbReference type="Pfam" id="PF15705">
    <property type="entry name" value="TMEM132_N"/>
    <property type="match status" value="1"/>
</dbReference>
<gene>
    <name evidence="16" type="ORF">DIABBA_LOCUS863</name>
</gene>
<dbReference type="Pfam" id="PF23039">
    <property type="entry name" value="TMEM132_3rd"/>
    <property type="match status" value="1"/>
</dbReference>
<protein>
    <recommendedName>
        <fullName evidence="18">Transmembrane protein 132E</fullName>
    </recommendedName>
</protein>
<evidence type="ECO:0000259" key="10">
    <source>
        <dbReference type="Pfam" id="PF15706"/>
    </source>
</evidence>
<dbReference type="InterPro" id="IPR055424">
    <property type="entry name" value="Ig_TMEM132_6th"/>
</dbReference>
<sequence>MKDVVRFSAWVFLFTIGYTSCVNVHFENKDGGFFIKQQTRQHFLTPSNSETTPNAAPGEGVPLSVDKFTVFQRSQPISVRATYGPFSTKQTVPAKYIVPDPLPVNTSGPSIDLQDQATHHLDMSAHIVRNEIPRDSPVLRVLFHTGTDPGGRRQVLLARHHQKVCIVLHATMGTRTSLHAACSPDGEDGVCLAQVTIPASWWPPLPSPDKDGRPGKFTKTPPRLIQVAYSVLEPWPDEGEGCHPKMQVQPSAVLGSVQLTPAKGAYKELKLTEAVTILVPHPPLFPMSRIYLPVFIDKEKAKMMTAIVVKARMKSGVRFLEAVPTEGIPWNITIDINPRHTSATVTLVRKEPPDADIPVTPGDVMELFTWLIEISEDATENYDGSKVVWSARFEPHLEQETESEIRKESRKLISRFEIQKDDIQAVVPISKNWEVLNTAVLTGLQVSQAMKVFIVSQAGKAADVTFQSSCHSEDESVLKVSSSCGSVYVDGSEARGSVNGSVIVKYGTYTGLAQFTVWMPEFPLDLSVADTRLSQLKSWRVPDYNPILTKSKKRRKRSFDTNWGVSSIDESGNVVEKPVCRLRYQQTSVDVYAHFLASDHSSGRTTYLINRRTYLRVTDLVLPWLRVSDPRIASLHGRVLQGRSVGRTEVQVLSPITSRVYGSKEVRVGNDKVGLTKLYVQVVSGLQLNIYPDSSLENVYVAETGITRKLTAQYQEGLLDIELEFSDGQKTPLRDISDTDYHLVVESLDPEVVAFAPMVASHHPRVIAVGEGSGDLLQVTLLLAEECRSSGRPKVKPIGPLASAAATINVDFSTIDIHRPDILQNDGGSYGSSKGREFSDLQDILKGNPIHSDNDEPSVQARQFQGNGKGILRQLSAHHSTPLEISMYVLLAVFCCAIMVFVVSCVVYASKFKPLNPAITAGVQASAGPPANFLIHHETQKPKESTTNAHDWVWLGRATIEPPNQYTSNPSDMRIITNPLNMNYCEPDDSLMANSFSNPTHIELPASSSHVNSSSRQIDSRTYSKGKGEKISIGTESDSDIQVWNKPTPPPPLPSHSHHSQNNAQNDDYKPPVPPHRNLGVSTTSSDSPLPKKPHHHHHHRNKNQEKSHYHRLSNELIPLKSQAAVPKKKVENCTEKDMFEFDDEPKAQTRKDDNVEFVQYSNSPSNRNSAEVKTATIVGNPMFNADKNDNETSKSMELPGLDDLQLDMDYDQIMQYFENLKESNA</sequence>
<evidence type="ECO:0000256" key="4">
    <source>
        <dbReference type="ARBA" id="ARBA00022989"/>
    </source>
</evidence>
<accession>A0A9P0GY95</accession>
<dbReference type="InterPro" id="IPR055421">
    <property type="entry name" value="TMEM132_3rd"/>
</dbReference>
<comment type="subcellular location">
    <subcellularLocation>
        <location evidence="1">Membrane</location>
        <topology evidence="1">Single-pass type I membrane protein</topology>
    </subcellularLocation>
</comment>
<dbReference type="Proteomes" id="UP001153709">
    <property type="component" value="Chromosome 1"/>
</dbReference>
<dbReference type="OrthoDB" id="10026202at2759"/>
<feature type="domain" description="Transmembrane protein family 132 fourth" evidence="11">
    <location>
        <begin position="425"/>
        <end position="521"/>
    </location>
</feature>
<evidence type="ECO:0000256" key="5">
    <source>
        <dbReference type="ARBA" id="ARBA00023136"/>
    </source>
</evidence>
<feature type="domain" description="Transmembrane protein TMEM132 N-terminal" evidence="9">
    <location>
        <begin position="27"/>
        <end position="95"/>
    </location>
</feature>
<feature type="domain" description="Transmembrane protein TMEM132 fifth" evidence="14">
    <location>
        <begin position="526"/>
        <end position="673"/>
    </location>
</feature>
<evidence type="ECO:0000256" key="8">
    <source>
        <dbReference type="SAM" id="SignalP"/>
    </source>
</evidence>
<dbReference type="Pfam" id="PF23486">
    <property type="entry name" value="Ig_TMEM132_5th"/>
    <property type="match status" value="1"/>
</dbReference>
<feature type="domain" description="Transmembrane protein TMEM132 second Ig-like" evidence="13">
    <location>
        <begin position="123"/>
        <end position="209"/>
    </location>
</feature>
<dbReference type="PANTHER" id="PTHR13388:SF11">
    <property type="entry name" value="DETONATOR, ISOFORM E"/>
    <property type="match status" value="1"/>
</dbReference>
<comment type="similarity">
    <text evidence="2">Belongs to the TMEM132 family.</text>
</comment>
<feature type="signal peptide" evidence="8">
    <location>
        <begin position="1"/>
        <end position="21"/>
    </location>
</feature>
<feature type="region of interest" description="Disordered" evidence="6">
    <location>
        <begin position="1003"/>
        <end position="1110"/>
    </location>
</feature>
<keyword evidence="4 7" id="KW-1133">Transmembrane helix</keyword>
<dbReference type="InterPro" id="IPR031437">
    <property type="entry name" value="Ig_TMEM132_4th"/>
</dbReference>
<feature type="compositionally biased region" description="Basic residues" evidence="6">
    <location>
        <begin position="1092"/>
        <end position="1102"/>
    </location>
</feature>
<feature type="transmembrane region" description="Helical" evidence="7">
    <location>
        <begin position="885"/>
        <end position="909"/>
    </location>
</feature>
<evidence type="ECO:0000256" key="6">
    <source>
        <dbReference type="SAM" id="MobiDB-lite"/>
    </source>
</evidence>
<evidence type="ECO:0000259" key="15">
    <source>
        <dbReference type="Pfam" id="PF23487"/>
    </source>
</evidence>
<keyword evidence="17" id="KW-1185">Reference proteome</keyword>
<dbReference type="InterPro" id="IPR055423">
    <property type="entry name" value="Ig_TMEM132_5th"/>
</dbReference>
<keyword evidence="8" id="KW-0732">Signal</keyword>
<dbReference type="Pfam" id="PF23481">
    <property type="entry name" value="Ig_TMEM132_2nd"/>
    <property type="match status" value="1"/>
</dbReference>
<evidence type="ECO:0000256" key="3">
    <source>
        <dbReference type="ARBA" id="ARBA00022692"/>
    </source>
</evidence>
<dbReference type="PANTHER" id="PTHR13388">
    <property type="entry name" value="DETONATOR, ISOFORM E"/>
    <property type="match status" value="1"/>
</dbReference>
<evidence type="ECO:0000259" key="12">
    <source>
        <dbReference type="Pfam" id="PF23039"/>
    </source>
</evidence>
<keyword evidence="5 7" id="KW-0472">Membrane</keyword>
<dbReference type="InterPro" id="IPR031435">
    <property type="entry name" value="TMEM132_N"/>
</dbReference>
<dbReference type="Pfam" id="PF23487">
    <property type="entry name" value="Ig_TMEM132_6th"/>
    <property type="match status" value="1"/>
</dbReference>
<feature type="domain" description="Transmembrane protein TMEM132 C-terminal" evidence="10">
    <location>
        <begin position="875"/>
        <end position="959"/>
    </location>
</feature>
<evidence type="ECO:0000259" key="9">
    <source>
        <dbReference type="Pfam" id="PF15705"/>
    </source>
</evidence>
<feature type="domain" description="Transmembrane protein TMEM132 sixth" evidence="15">
    <location>
        <begin position="675"/>
        <end position="788"/>
    </location>
</feature>
<dbReference type="InterPro" id="IPR031436">
    <property type="entry name" value="TMEM132_C"/>
</dbReference>
<dbReference type="InterPro" id="IPR026307">
    <property type="entry name" value="TMEM132"/>
</dbReference>